<dbReference type="InterPro" id="IPR046373">
    <property type="entry name" value="Acyl-CoA_Oxase/DH_mid-dom_sf"/>
</dbReference>
<dbReference type="Proteomes" id="UP000064029">
    <property type="component" value="Unassembled WGS sequence"/>
</dbReference>
<feature type="domain" description="Acyl-CoA oxidase/dehydrogenase middle" evidence="6">
    <location>
        <begin position="92"/>
        <end position="186"/>
    </location>
</feature>
<dbReference type="Pfam" id="PF00441">
    <property type="entry name" value="Acyl-CoA_dh_1"/>
    <property type="match status" value="1"/>
</dbReference>
<dbReference type="OrthoDB" id="9775090at2"/>
<dbReference type="Gene3D" id="2.40.110.10">
    <property type="entry name" value="Butyryl-CoA Dehydrogenase, subunit A, domain 2"/>
    <property type="match status" value="1"/>
</dbReference>
<dbReference type="RefSeq" id="WP_059749683.1">
    <property type="nucleotide sequence ID" value="NZ_LOXM01000041.1"/>
</dbReference>
<evidence type="ECO:0000256" key="1">
    <source>
        <dbReference type="ARBA" id="ARBA00009347"/>
    </source>
</evidence>
<evidence type="ECO:0000259" key="5">
    <source>
        <dbReference type="Pfam" id="PF00441"/>
    </source>
</evidence>
<dbReference type="GO" id="GO:0033539">
    <property type="term" value="P:fatty acid beta-oxidation using acyl-CoA dehydrogenase"/>
    <property type="evidence" value="ECO:0007669"/>
    <property type="project" value="TreeGrafter"/>
</dbReference>
<dbReference type="Gene3D" id="1.20.140.10">
    <property type="entry name" value="Butyryl-CoA Dehydrogenase, subunit A, domain 3"/>
    <property type="match status" value="1"/>
</dbReference>
<evidence type="ECO:0000256" key="2">
    <source>
        <dbReference type="ARBA" id="ARBA00022630"/>
    </source>
</evidence>
<protein>
    <submittedName>
        <fullName evidence="7">Acyl-CoA dehydrogenase</fullName>
    </submittedName>
</protein>
<evidence type="ECO:0000259" key="6">
    <source>
        <dbReference type="Pfam" id="PF02770"/>
    </source>
</evidence>
<dbReference type="InterPro" id="IPR009100">
    <property type="entry name" value="AcylCoA_DH/oxidase_NM_dom_sf"/>
</dbReference>
<dbReference type="InterPro" id="IPR009075">
    <property type="entry name" value="AcylCo_DH/oxidase_C"/>
</dbReference>
<dbReference type="InterPro" id="IPR050741">
    <property type="entry name" value="Acyl-CoA_dehydrogenase"/>
</dbReference>
<name>A0A103RT67_9BURK</name>
<sequence length="355" mass="36464">MRDPLPLTGPRAAWAALGASGAIAAVYRDGQPARGVDPVRLRALFERLDASHDTGAVLSACVQLATALPLLGEYARDSDAYAATLAGAGITALAATDVGVGSDLTALDTTFRAEGDNIVVTGAKRWITNATAADWFLVLGRRREGPHFTNFSWALVPADARGVTVEPADTALFAGAAVGHLHFDAVTLPAGAVLGGAGRGLPLFARHIAVERLAGGLWAAAMCRRVLTDTQAWLAARGDLWQKPTIRDAFARALVQARQLDALVDAVAPDVAAHHDTALAALVKAAAGLAVDQVVGACAHLQGARGFASDGLQRLRAEAAIFGIAGGATEIVLAGVADHAERLLANPRAEAAATP</sequence>
<dbReference type="AlphaFoldDB" id="A0A103RT67"/>
<dbReference type="InterPro" id="IPR006091">
    <property type="entry name" value="Acyl-CoA_Oxase/DH_mid-dom"/>
</dbReference>
<evidence type="ECO:0000256" key="3">
    <source>
        <dbReference type="ARBA" id="ARBA00022827"/>
    </source>
</evidence>
<accession>A0A103RT67</accession>
<reference evidence="7 8" key="1">
    <citation type="submission" date="2015-11" db="EMBL/GenBank/DDBJ databases">
        <title>Expanding the genomic diversity of Burkholderia species for the development of highly accurate diagnostics.</title>
        <authorList>
            <person name="Sahl J."/>
            <person name="Keim P."/>
            <person name="Wagner D."/>
        </authorList>
    </citation>
    <scope>NUCLEOTIDE SEQUENCE [LARGE SCALE GENOMIC DNA]</scope>
    <source>
        <strain evidence="7 8">MSMB2036</strain>
    </source>
</reference>
<comment type="similarity">
    <text evidence="1">Belongs to the acyl-CoA dehydrogenase family.</text>
</comment>
<dbReference type="EMBL" id="LOXM01000041">
    <property type="protein sequence ID" value="KVG73559.1"/>
    <property type="molecule type" value="Genomic_DNA"/>
</dbReference>
<evidence type="ECO:0000313" key="7">
    <source>
        <dbReference type="EMBL" id="KVG73559.1"/>
    </source>
</evidence>
<dbReference type="GO" id="GO:0003995">
    <property type="term" value="F:acyl-CoA dehydrogenase activity"/>
    <property type="evidence" value="ECO:0007669"/>
    <property type="project" value="TreeGrafter"/>
</dbReference>
<organism evidence="7 8">
    <name type="scientific">Burkholderia ubonensis</name>
    <dbReference type="NCBI Taxonomy" id="101571"/>
    <lineage>
        <taxon>Bacteria</taxon>
        <taxon>Pseudomonadati</taxon>
        <taxon>Pseudomonadota</taxon>
        <taxon>Betaproteobacteria</taxon>
        <taxon>Burkholderiales</taxon>
        <taxon>Burkholderiaceae</taxon>
        <taxon>Burkholderia</taxon>
        <taxon>Burkholderia cepacia complex</taxon>
    </lineage>
</organism>
<keyword evidence="4" id="KW-0560">Oxidoreductase</keyword>
<keyword evidence="2" id="KW-0285">Flavoprotein</keyword>
<keyword evidence="3" id="KW-0274">FAD</keyword>
<dbReference type="SUPFAM" id="SSF47203">
    <property type="entry name" value="Acyl-CoA dehydrogenase C-terminal domain-like"/>
    <property type="match status" value="1"/>
</dbReference>
<evidence type="ECO:0000313" key="8">
    <source>
        <dbReference type="Proteomes" id="UP000064029"/>
    </source>
</evidence>
<dbReference type="PANTHER" id="PTHR48083">
    <property type="entry name" value="MEDIUM-CHAIN SPECIFIC ACYL-COA DEHYDROGENASE, MITOCHONDRIAL-RELATED"/>
    <property type="match status" value="1"/>
</dbReference>
<dbReference type="PANTHER" id="PTHR48083:SF2">
    <property type="entry name" value="MEDIUM-CHAIN SPECIFIC ACYL-COA DEHYDROGENASE, MITOCHONDRIAL"/>
    <property type="match status" value="1"/>
</dbReference>
<dbReference type="Pfam" id="PF02770">
    <property type="entry name" value="Acyl-CoA_dh_M"/>
    <property type="match status" value="1"/>
</dbReference>
<proteinExistence type="inferred from homology"/>
<dbReference type="GO" id="GO:0005737">
    <property type="term" value="C:cytoplasm"/>
    <property type="evidence" value="ECO:0007669"/>
    <property type="project" value="TreeGrafter"/>
</dbReference>
<dbReference type="SUPFAM" id="SSF56645">
    <property type="entry name" value="Acyl-CoA dehydrogenase NM domain-like"/>
    <property type="match status" value="1"/>
</dbReference>
<evidence type="ECO:0000256" key="4">
    <source>
        <dbReference type="ARBA" id="ARBA00023002"/>
    </source>
</evidence>
<dbReference type="InterPro" id="IPR036250">
    <property type="entry name" value="AcylCo_DH-like_C"/>
</dbReference>
<feature type="domain" description="Acyl-CoA dehydrogenase/oxidase C-terminal" evidence="5">
    <location>
        <begin position="198"/>
        <end position="339"/>
    </location>
</feature>
<gene>
    <name evidence="7" type="ORF">WJ33_16360</name>
</gene>
<comment type="caution">
    <text evidence="7">The sequence shown here is derived from an EMBL/GenBank/DDBJ whole genome shotgun (WGS) entry which is preliminary data.</text>
</comment>